<dbReference type="Proteomes" id="UP001646157">
    <property type="component" value="Unassembled WGS sequence"/>
</dbReference>
<sequence length="117" mass="13234">MSGGIEDYWLESSLKISPIEQVQTLKDFYTNQFGFDEKNVQLIKDAIKLETKDHSTLYGKTATGTVNGKNVNGWFMGYVETKNNTYFFATNIENNHHANGIIATDITKSILEDKGIY</sequence>
<dbReference type="EMBL" id="JAFBDZ010000004">
    <property type="protein sequence ID" value="MBM7587311.1"/>
    <property type="molecule type" value="Genomic_DNA"/>
</dbReference>
<proteinExistence type="predicted"/>
<dbReference type="Gene3D" id="3.40.710.10">
    <property type="entry name" value="DD-peptidase/beta-lactamase superfamily"/>
    <property type="match status" value="1"/>
</dbReference>
<dbReference type="RefSeq" id="WP_338021785.1">
    <property type="nucleotide sequence ID" value="NZ_JAFBDZ010000004.1"/>
</dbReference>
<dbReference type="InterPro" id="IPR012338">
    <property type="entry name" value="Beta-lactam/transpept-like"/>
</dbReference>
<accession>A0ABS2NHG5</accession>
<gene>
    <name evidence="2" type="ORF">JOC86_003884</name>
</gene>
<keyword evidence="3" id="KW-1185">Reference proteome</keyword>
<organism evidence="2 3">
    <name type="scientific">Rossellomorea pakistanensis</name>
    <dbReference type="NCBI Taxonomy" id="992288"/>
    <lineage>
        <taxon>Bacteria</taxon>
        <taxon>Bacillati</taxon>
        <taxon>Bacillota</taxon>
        <taxon>Bacilli</taxon>
        <taxon>Bacillales</taxon>
        <taxon>Bacillaceae</taxon>
        <taxon>Rossellomorea</taxon>
    </lineage>
</organism>
<reference evidence="2 3" key="1">
    <citation type="submission" date="2021-01" db="EMBL/GenBank/DDBJ databases">
        <title>Genomic Encyclopedia of Type Strains, Phase IV (KMG-IV): sequencing the most valuable type-strain genomes for metagenomic binning, comparative biology and taxonomic classification.</title>
        <authorList>
            <person name="Goeker M."/>
        </authorList>
    </citation>
    <scope>NUCLEOTIDE SEQUENCE [LARGE SCALE GENOMIC DNA]</scope>
    <source>
        <strain evidence="2 3">DSM 24834</strain>
    </source>
</reference>
<comment type="caution">
    <text evidence="2">The sequence shown here is derived from an EMBL/GenBank/DDBJ whole genome shotgun (WGS) entry which is preliminary data.</text>
</comment>
<name>A0ABS2NHG5_9BACI</name>
<protein>
    <submittedName>
        <fullName evidence="2">Beta-lactamase class D</fullName>
    </submittedName>
</protein>
<evidence type="ECO:0000313" key="2">
    <source>
        <dbReference type="EMBL" id="MBM7587311.1"/>
    </source>
</evidence>
<evidence type="ECO:0000313" key="3">
    <source>
        <dbReference type="Proteomes" id="UP001646157"/>
    </source>
</evidence>
<dbReference type="SUPFAM" id="SSF56601">
    <property type="entry name" value="beta-lactamase/transpeptidase-like"/>
    <property type="match status" value="1"/>
</dbReference>
<dbReference type="InterPro" id="IPR001460">
    <property type="entry name" value="PCN-bd_Tpept"/>
</dbReference>
<feature type="domain" description="Penicillin-binding protein transpeptidase" evidence="1">
    <location>
        <begin position="3"/>
        <end position="112"/>
    </location>
</feature>
<dbReference type="Pfam" id="PF00905">
    <property type="entry name" value="Transpeptidase"/>
    <property type="match status" value="1"/>
</dbReference>
<evidence type="ECO:0000259" key="1">
    <source>
        <dbReference type="Pfam" id="PF00905"/>
    </source>
</evidence>